<accession>A0A151QST6</accession>
<keyword evidence="3" id="KW-1185">Reference proteome</keyword>
<dbReference type="AlphaFoldDB" id="A0A151QST6"/>
<name>A0A151QST6_CAJCA</name>
<evidence type="ECO:0000313" key="2">
    <source>
        <dbReference type="EMBL" id="KYP33379.1"/>
    </source>
</evidence>
<evidence type="ECO:0000259" key="1">
    <source>
        <dbReference type="Pfam" id="PF07727"/>
    </source>
</evidence>
<dbReference type="EMBL" id="KQ484901">
    <property type="protein sequence ID" value="KYP33379.1"/>
    <property type="molecule type" value="Genomic_DNA"/>
</dbReference>
<dbReference type="SUPFAM" id="SSF56672">
    <property type="entry name" value="DNA/RNA polymerases"/>
    <property type="match status" value="1"/>
</dbReference>
<gene>
    <name evidence="2" type="ORF">KK1_045760</name>
</gene>
<evidence type="ECO:0000313" key="3">
    <source>
        <dbReference type="Proteomes" id="UP000075243"/>
    </source>
</evidence>
<feature type="domain" description="Reverse transcriptase Ty1/copia-type" evidence="1">
    <location>
        <begin position="1"/>
        <end position="146"/>
    </location>
</feature>
<keyword evidence="2" id="KW-0560">Oxidoreductase</keyword>
<sequence length="166" mass="18526">MTQPPGFEASDKRLVCKLHKAIYGLKQAPRAWFEKLKSTLLQFHFQASKCDPSLFVYSHANNVIYILVYVDDIIITGNNSAILHTLVSQLHSVFSLKDLGDLDYFLAIEGKTQSDGSLILTQSKYIIDLLNRTDMETSKPISSPMIPGSNLSKAGSEDFLDASLYH</sequence>
<dbReference type="Pfam" id="PF07727">
    <property type="entry name" value="RVT_2"/>
    <property type="match status" value="1"/>
</dbReference>
<dbReference type="Gramene" id="C.cajan_40214.t">
    <property type="protein sequence ID" value="C.cajan_40214.t.cds1"/>
    <property type="gene ID" value="C.cajan_40214"/>
</dbReference>
<reference evidence="2" key="1">
    <citation type="journal article" date="2012" name="Nat. Biotechnol.">
        <title>Draft genome sequence of pigeonpea (Cajanus cajan), an orphan legume crop of resource-poor farmers.</title>
        <authorList>
            <person name="Varshney R.K."/>
            <person name="Chen W."/>
            <person name="Li Y."/>
            <person name="Bharti A.K."/>
            <person name="Saxena R.K."/>
            <person name="Schlueter J.A."/>
            <person name="Donoghue M.T."/>
            <person name="Azam S."/>
            <person name="Fan G."/>
            <person name="Whaley A.M."/>
            <person name="Farmer A.D."/>
            <person name="Sheridan J."/>
            <person name="Iwata A."/>
            <person name="Tuteja R."/>
            <person name="Penmetsa R.V."/>
            <person name="Wu W."/>
            <person name="Upadhyaya H.D."/>
            <person name="Yang S.P."/>
            <person name="Shah T."/>
            <person name="Saxena K.B."/>
            <person name="Michael T."/>
            <person name="McCombie W.R."/>
            <person name="Yang B."/>
            <person name="Zhang G."/>
            <person name="Yang H."/>
            <person name="Wang J."/>
            <person name="Spillane C."/>
            <person name="Cook D.R."/>
            <person name="May G.D."/>
            <person name="Xu X."/>
            <person name="Jackson S.A."/>
        </authorList>
    </citation>
    <scope>NUCLEOTIDE SEQUENCE [LARGE SCALE GENOMIC DNA]</scope>
</reference>
<protein>
    <submittedName>
        <fullName evidence="2">Retrovirus-related Pol polyprotein from transposon TNT 1-94</fullName>
        <ecNumber evidence="2">1.2.1.27</ecNumber>
    </submittedName>
</protein>
<dbReference type="Proteomes" id="UP000075243">
    <property type="component" value="Unassembled WGS sequence"/>
</dbReference>
<dbReference type="GO" id="GO:0004491">
    <property type="term" value="F:methylmalonate-semialdehyde dehydrogenase (acylating, NAD) activity"/>
    <property type="evidence" value="ECO:0007669"/>
    <property type="project" value="UniProtKB-EC"/>
</dbReference>
<organism evidence="2 3">
    <name type="scientific">Cajanus cajan</name>
    <name type="common">Pigeon pea</name>
    <name type="synonym">Cajanus indicus</name>
    <dbReference type="NCBI Taxonomy" id="3821"/>
    <lineage>
        <taxon>Eukaryota</taxon>
        <taxon>Viridiplantae</taxon>
        <taxon>Streptophyta</taxon>
        <taxon>Embryophyta</taxon>
        <taxon>Tracheophyta</taxon>
        <taxon>Spermatophyta</taxon>
        <taxon>Magnoliopsida</taxon>
        <taxon>eudicotyledons</taxon>
        <taxon>Gunneridae</taxon>
        <taxon>Pentapetalae</taxon>
        <taxon>rosids</taxon>
        <taxon>fabids</taxon>
        <taxon>Fabales</taxon>
        <taxon>Fabaceae</taxon>
        <taxon>Papilionoideae</taxon>
        <taxon>50 kb inversion clade</taxon>
        <taxon>NPAAA clade</taxon>
        <taxon>indigoferoid/millettioid clade</taxon>
        <taxon>Phaseoleae</taxon>
        <taxon>Cajanus</taxon>
    </lineage>
</organism>
<dbReference type="InterPro" id="IPR043502">
    <property type="entry name" value="DNA/RNA_pol_sf"/>
</dbReference>
<dbReference type="OMA" id="CAWYEAL"/>
<dbReference type="InterPro" id="IPR013103">
    <property type="entry name" value="RVT_2"/>
</dbReference>
<dbReference type="EC" id="1.2.1.27" evidence="2"/>
<proteinExistence type="predicted"/>